<dbReference type="Proteomes" id="UP000662637">
    <property type="component" value="Unassembled WGS sequence"/>
</dbReference>
<proteinExistence type="predicted"/>
<evidence type="ECO:0000313" key="1">
    <source>
        <dbReference type="EMBL" id="KAF7486984.1"/>
    </source>
</evidence>
<organism evidence="2 3">
    <name type="scientific">Marmota monax</name>
    <name type="common">Woodchuck</name>
    <dbReference type="NCBI Taxonomy" id="9995"/>
    <lineage>
        <taxon>Eukaryota</taxon>
        <taxon>Metazoa</taxon>
        <taxon>Chordata</taxon>
        <taxon>Craniata</taxon>
        <taxon>Vertebrata</taxon>
        <taxon>Euteleostomi</taxon>
        <taxon>Mammalia</taxon>
        <taxon>Eutheria</taxon>
        <taxon>Euarchontoglires</taxon>
        <taxon>Glires</taxon>
        <taxon>Rodentia</taxon>
        <taxon>Sciuromorpha</taxon>
        <taxon>Sciuridae</taxon>
        <taxon>Xerinae</taxon>
        <taxon>Marmotini</taxon>
        <taxon>Marmota</taxon>
    </lineage>
</organism>
<reference evidence="2 3" key="1">
    <citation type="submission" date="2019-04" db="EMBL/GenBank/DDBJ databases">
        <authorList>
            <person name="Alioto T."/>
            <person name="Alioto T."/>
        </authorList>
    </citation>
    <scope>NUCLEOTIDE SEQUENCE [LARGE SCALE GENOMIC DNA]</scope>
</reference>
<protein>
    <submittedName>
        <fullName evidence="2">Uncharacterized protein</fullName>
    </submittedName>
</protein>
<sequence length="138" mass="14892">MHSWAGSPKLQYWALGPTWGAGAPPTRPLVSMWRGVGETSQGAPHTLAQHASALHGDPVTLVREQEDQAWAPQDLALAPLPAPWGLSPRETQTLHSWGAGWLQDHSYQHLEPSGIEEGSLCLSPPTWALVGWSPQGVL</sequence>
<dbReference type="EMBL" id="CABDUW010000036">
    <property type="protein sequence ID" value="VTJ54298.1"/>
    <property type="molecule type" value="Genomic_DNA"/>
</dbReference>
<name>A0A5E4AAS6_MARMO</name>
<gene>
    <name evidence="1" type="ORF">GHT09_000665</name>
    <name evidence="2" type="ORF">MONAX_5E044685</name>
</gene>
<reference evidence="1" key="2">
    <citation type="submission" date="2020-08" db="EMBL/GenBank/DDBJ databases">
        <authorList>
            <person name="Shumante A."/>
            <person name="Zimin A.V."/>
            <person name="Puiu D."/>
            <person name="Salzberg S.L."/>
        </authorList>
    </citation>
    <scope>NUCLEOTIDE SEQUENCE</scope>
    <source>
        <strain evidence="1">WC2-LM</strain>
        <tissue evidence="1">Liver</tissue>
    </source>
</reference>
<keyword evidence="3" id="KW-1185">Reference proteome</keyword>
<dbReference type="EMBL" id="WJEC01000020">
    <property type="protein sequence ID" value="KAF7486984.1"/>
    <property type="molecule type" value="Genomic_DNA"/>
</dbReference>
<dbReference type="Proteomes" id="UP000335636">
    <property type="component" value="Unassembled WGS sequence"/>
</dbReference>
<evidence type="ECO:0000313" key="3">
    <source>
        <dbReference type="Proteomes" id="UP000335636"/>
    </source>
</evidence>
<accession>A0A5E4AAS6</accession>
<dbReference type="AlphaFoldDB" id="A0A5E4AAS6"/>
<evidence type="ECO:0000313" key="2">
    <source>
        <dbReference type="EMBL" id="VTJ54298.1"/>
    </source>
</evidence>